<evidence type="ECO:0000256" key="5">
    <source>
        <dbReference type="ARBA" id="ARBA00023284"/>
    </source>
</evidence>
<dbReference type="GO" id="GO:0017004">
    <property type="term" value="P:cytochrome complex assembly"/>
    <property type="evidence" value="ECO:0007669"/>
    <property type="project" value="UniProtKB-KW"/>
</dbReference>
<keyword evidence="6" id="KW-1133">Transmembrane helix</keyword>
<evidence type="ECO:0000256" key="4">
    <source>
        <dbReference type="ARBA" id="ARBA00023157"/>
    </source>
</evidence>
<dbReference type="InterPro" id="IPR036249">
    <property type="entry name" value="Thioredoxin-like_sf"/>
</dbReference>
<feature type="transmembrane region" description="Helical" evidence="6">
    <location>
        <begin position="6"/>
        <end position="25"/>
    </location>
</feature>
<dbReference type="SUPFAM" id="SSF52833">
    <property type="entry name" value="Thioredoxin-like"/>
    <property type="match status" value="1"/>
</dbReference>
<organism evidence="8 9">
    <name type="scientific">Nisaea acidiphila</name>
    <dbReference type="NCBI Taxonomy" id="1862145"/>
    <lineage>
        <taxon>Bacteria</taxon>
        <taxon>Pseudomonadati</taxon>
        <taxon>Pseudomonadota</taxon>
        <taxon>Alphaproteobacteria</taxon>
        <taxon>Rhodospirillales</taxon>
        <taxon>Thalassobaculaceae</taxon>
        <taxon>Nisaea</taxon>
    </lineage>
</organism>
<dbReference type="AlphaFoldDB" id="A0A9J7B1A1"/>
<name>A0A9J7B1A1_9PROT</name>
<dbReference type="NCBIfam" id="TIGR00385">
    <property type="entry name" value="dsbE"/>
    <property type="match status" value="1"/>
</dbReference>
<evidence type="ECO:0000259" key="7">
    <source>
        <dbReference type="PROSITE" id="PS51352"/>
    </source>
</evidence>
<evidence type="ECO:0000256" key="6">
    <source>
        <dbReference type="SAM" id="Phobius"/>
    </source>
</evidence>
<dbReference type="EMBL" id="CP102480">
    <property type="protein sequence ID" value="UUX51445.1"/>
    <property type="molecule type" value="Genomic_DNA"/>
</dbReference>
<comment type="subcellular location">
    <subcellularLocation>
        <location evidence="1">Cell envelope</location>
    </subcellularLocation>
</comment>
<keyword evidence="6" id="KW-0812">Transmembrane</keyword>
<keyword evidence="4" id="KW-1015">Disulfide bond</keyword>
<dbReference type="PROSITE" id="PS00194">
    <property type="entry name" value="THIOREDOXIN_1"/>
    <property type="match status" value="1"/>
</dbReference>
<dbReference type="InterPro" id="IPR013740">
    <property type="entry name" value="Redoxin"/>
</dbReference>
<dbReference type="InterPro" id="IPR004799">
    <property type="entry name" value="Periplasmic_diS_OxRdtase_DsbE"/>
</dbReference>
<keyword evidence="9" id="KW-1185">Reference proteome</keyword>
<dbReference type="KEGG" id="naci:NUH88_07045"/>
<gene>
    <name evidence="8" type="ORF">NUH88_07045</name>
</gene>
<evidence type="ECO:0000256" key="1">
    <source>
        <dbReference type="ARBA" id="ARBA00004196"/>
    </source>
</evidence>
<evidence type="ECO:0000313" key="9">
    <source>
        <dbReference type="Proteomes" id="UP001060336"/>
    </source>
</evidence>
<dbReference type="PROSITE" id="PS51352">
    <property type="entry name" value="THIOREDOXIN_2"/>
    <property type="match status" value="1"/>
</dbReference>
<sequence>MSRLLYLLPLLIFAVIAGYFTVPILTKKDPRILPSVMIDKPAPGHDLPALLQSKPGVAPADLKGGVKLVNFFASWCGPCRAEHPILMRLSAEGAVPLVGINYKDRPDAAIGWLRELGDPFGRIGVDADGRAAIDWGVYGVPETYVVDAGGHIRYRHVGPLTGKALKDTILPMVEQLRRGEG</sequence>
<comment type="similarity">
    <text evidence="2">Belongs to the thioredoxin family. DsbE subfamily.</text>
</comment>
<feature type="domain" description="Thioredoxin" evidence="7">
    <location>
        <begin position="36"/>
        <end position="178"/>
    </location>
</feature>
<dbReference type="InterPro" id="IPR013766">
    <property type="entry name" value="Thioredoxin_domain"/>
</dbReference>
<accession>A0A9J7B1A1</accession>
<dbReference type="GO" id="GO:0015036">
    <property type="term" value="F:disulfide oxidoreductase activity"/>
    <property type="evidence" value="ECO:0007669"/>
    <property type="project" value="InterPro"/>
</dbReference>
<dbReference type="InterPro" id="IPR050553">
    <property type="entry name" value="Thioredoxin_ResA/DsbE_sf"/>
</dbReference>
<dbReference type="Gene3D" id="3.40.30.10">
    <property type="entry name" value="Glutaredoxin"/>
    <property type="match status" value="1"/>
</dbReference>
<reference evidence="8" key="1">
    <citation type="submission" date="2022-08" db="EMBL/GenBank/DDBJ databases">
        <title>Nisaea acidiphila sp. nov., isolated from a marine algal debris and emended description of the genus Nisaea Urios et al. 2008.</title>
        <authorList>
            <person name="Kwon K."/>
        </authorList>
    </citation>
    <scope>NUCLEOTIDE SEQUENCE</scope>
    <source>
        <strain evidence="8">MEBiC11861</strain>
    </source>
</reference>
<dbReference type="RefSeq" id="WP_257770939.1">
    <property type="nucleotide sequence ID" value="NZ_CP102480.1"/>
</dbReference>
<dbReference type="InterPro" id="IPR017937">
    <property type="entry name" value="Thioredoxin_CS"/>
</dbReference>
<dbReference type="PANTHER" id="PTHR42852:SF6">
    <property type="entry name" value="THIOL:DISULFIDE INTERCHANGE PROTEIN DSBE"/>
    <property type="match status" value="1"/>
</dbReference>
<evidence type="ECO:0000313" key="8">
    <source>
        <dbReference type="EMBL" id="UUX51445.1"/>
    </source>
</evidence>
<dbReference type="Pfam" id="PF08534">
    <property type="entry name" value="Redoxin"/>
    <property type="match status" value="1"/>
</dbReference>
<dbReference type="GO" id="GO:0030288">
    <property type="term" value="C:outer membrane-bounded periplasmic space"/>
    <property type="evidence" value="ECO:0007669"/>
    <property type="project" value="InterPro"/>
</dbReference>
<keyword evidence="3" id="KW-0201">Cytochrome c-type biogenesis</keyword>
<dbReference type="CDD" id="cd03010">
    <property type="entry name" value="TlpA_like_DsbE"/>
    <property type="match status" value="1"/>
</dbReference>
<dbReference type="Proteomes" id="UP001060336">
    <property type="component" value="Chromosome"/>
</dbReference>
<keyword evidence="5" id="KW-0676">Redox-active center</keyword>
<evidence type="ECO:0000256" key="3">
    <source>
        <dbReference type="ARBA" id="ARBA00022748"/>
    </source>
</evidence>
<proteinExistence type="inferred from homology"/>
<dbReference type="PANTHER" id="PTHR42852">
    <property type="entry name" value="THIOL:DISULFIDE INTERCHANGE PROTEIN DSBE"/>
    <property type="match status" value="1"/>
</dbReference>
<protein>
    <submittedName>
        <fullName evidence="8">DsbE family thiol:disulfide interchange protein</fullName>
    </submittedName>
</protein>
<evidence type="ECO:0000256" key="2">
    <source>
        <dbReference type="ARBA" id="ARBA00007758"/>
    </source>
</evidence>
<keyword evidence="6" id="KW-0472">Membrane</keyword>